<dbReference type="GO" id="GO:0033214">
    <property type="term" value="P:siderophore-iron import into cell"/>
    <property type="evidence" value="ECO:0007669"/>
    <property type="project" value="TreeGrafter"/>
</dbReference>
<comment type="subcellular location">
    <subcellularLocation>
        <location evidence="1">Cell membrane</location>
        <topology evidence="1">Multi-pass membrane protein</topology>
    </subcellularLocation>
</comment>
<protein>
    <submittedName>
        <fullName evidence="9">Iron chelate uptake ABC transporter family permease subunit</fullName>
    </submittedName>
</protein>
<comment type="caution">
    <text evidence="9">The sequence shown here is derived from an EMBL/GenBank/DDBJ whole genome shotgun (WGS) entry which is preliminary data.</text>
</comment>
<dbReference type="FunFam" id="1.10.3470.10:FF:000001">
    <property type="entry name" value="Vitamin B12 ABC transporter permease BtuC"/>
    <property type="match status" value="1"/>
</dbReference>
<feature type="transmembrane region" description="Helical" evidence="8">
    <location>
        <begin position="216"/>
        <end position="235"/>
    </location>
</feature>
<evidence type="ECO:0000256" key="5">
    <source>
        <dbReference type="ARBA" id="ARBA00022692"/>
    </source>
</evidence>
<evidence type="ECO:0000256" key="2">
    <source>
        <dbReference type="ARBA" id="ARBA00007935"/>
    </source>
</evidence>
<dbReference type="Gene3D" id="1.10.3470.10">
    <property type="entry name" value="ABC transporter involved in vitamin B12 uptake, BtuC"/>
    <property type="match status" value="1"/>
</dbReference>
<evidence type="ECO:0000256" key="8">
    <source>
        <dbReference type="SAM" id="Phobius"/>
    </source>
</evidence>
<feature type="transmembrane region" description="Helical" evidence="8">
    <location>
        <begin position="335"/>
        <end position="354"/>
    </location>
</feature>
<keyword evidence="7 8" id="KW-0472">Membrane</keyword>
<organism evidence="9 10">
    <name type="scientific">Spirosoma arboris</name>
    <dbReference type="NCBI Taxonomy" id="2682092"/>
    <lineage>
        <taxon>Bacteria</taxon>
        <taxon>Pseudomonadati</taxon>
        <taxon>Bacteroidota</taxon>
        <taxon>Cytophagia</taxon>
        <taxon>Cytophagales</taxon>
        <taxon>Cytophagaceae</taxon>
        <taxon>Spirosoma</taxon>
    </lineage>
</organism>
<keyword evidence="5 8" id="KW-0812">Transmembrane</keyword>
<proteinExistence type="inferred from homology"/>
<feature type="transmembrane region" description="Helical" evidence="8">
    <location>
        <begin position="310"/>
        <end position="328"/>
    </location>
</feature>
<feature type="transmembrane region" description="Helical" evidence="8">
    <location>
        <begin position="114"/>
        <end position="136"/>
    </location>
</feature>
<dbReference type="Proteomes" id="UP000436006">
    <property type="component" value="Unassembled WGS sequence"/>
</dbReference>
<keyword evidence="10" id="KW-1185">Reference proteome</keyword>
<name>A0A7K1SJP3_9BACT</name>
<feature type="transmembrane region" description="Helical" evidence="8">
    <location>
        <begin position="29"/>
        <end position="54"/>
    </location>
</feature>
<gene>
    <name evidence="9" type="ORF">GO755_28270</name>
</gene>
<evidence type="ECO:0000313" key="9">
    <source>
        <dbReference type="EMBL" id="MVM33964.1"/>
    </source>
</evidence>
<dbReference type="PANTHER" id="PTHR30472:SF25">
    <property type="entry name" value="ABC TRANSPORTER PERMEASE PROTEIN MJ0876-RELATED"/>
    <property type="match status" value="1"/>
</dbReference>
<sequence length="359" mass="38646">MNQQKQVRRENGRVLATRQVYKKLTKRRMYWLVLALLAVVSLLFIDILTGPAWLTPKEVFAGLFQPTAVPANTQIIVRLMRLPIALMAVVVGASLGVAGAEMQTILNNPLASPYTLGVSSAASFGAALAIVLGRGIGPVSELWLVPTNAFVFAILSSLLINLIAKTRYGAVHTIILTGVAFSFLFTSLLSFLQYVAHENELQAIVFWMFGSLQGATWNQIAIVSLVLLLTLPLLIRNAWRLTALKLGDGKVKSMGINVEQLRLNVLILIAVLTAVSVCFVGSIGFVGLVAPHLARWLVGDDQRFLLPGSALLGAIMLSVSSIASKLLIPGAIFPVGITTSIIGIPFLLVIILSAKRPYS</sequence>
<dbReference type="InterPro" id="IPR000522">
    <property type="entry name" value="ABC_transptr_permease_BtuC"/>
</dbReference>
<dbReference type="SUPFAM" id="SSF81345">
    <property type="entry name" value="ABC transporter involved in vitamin B12 uptake, BtuC"/>
    <property type="match status" value="1"/>
</dbReference>
<feature type="transmembrane region" description="Helical" evidence="8">
    <location>
        <begin position="82"/>
        <end position="102"/>
    </location>
</feature>
<accession>A0A7K1SJP3</accession>
<keyword evidence="3" id="KW-0813">Transport</keyword>
<dbReference type="GO" id="GO:0022857">
    <property type="term" value="F:transmembrane transporter activity"/>
    <property type="evidence" value="ECO:0007669"/>
    <property type="project" value="InterPro"/>
</dbReference>
<evidence type="ECO:0000256" key="4">
    <source>
        <dbReference type="ARBA" id="ARBA00022475"/>
    </source>
</evidence>
<dbReference type="PANTHER" id="PTHR30472">
    <property type="entry name" value="FERRIC ENTEROBACTIN TRANSPORT SYSTEM PERMEASE PROTEIN"/>
    <property type="match status" value="1"/>
</dbReference>
<dbReference type="EMBL" id="WPIN01000013">
    <property type="protein sequence ID" value="MVM33964.1"/>
    <property type="molecule type" value="Genomic_DNA"/>
</dbReference>
<feature type="transmembrane region" description="Helical" evidence="8">
    <location>
        <begin position="174"/>
        <end position="196"/>
    </location>
</feature>
<evidence type="ECO:0000256" key="1">
    <source>
        <dbReference type="ARBA" id="ARBA00004651"/>
    </source>
</evidence>
<dbReference type="AlphaFoldDB" id="A0A7K1SJP3"/>
<dbReference type="RefSeq" id="WP_157588674.1">
    <property type="nucleotide sequence ID" value="NZ_WPIN01000013.1"/>
</dbReference>
<evidence type="ECO:0000256" key="7">
    <source>
        <dbReference type="ARBA" id="ARBA00023136"/>
    </source>
</evidence>
<evidence type="ECO:0000256" key="6">
    <source>
        <dbReference type="ARBA" id="ARBA00022989"/>
    </source>
</evidence>
<dbReference type="GO" id="GO:0005886">
    <property type="term" value="C:plasma membrane"/>
    <property type="evidence" value="ECO:0007669"/>
    <property type="project" value="UniProtKB-SubCell"/>
</dbReference>
<feature type="transmembrane region" description="Helical" evidence="8">
    <location>
        <begin position="263"/>
        <end position="290"/>
    </location>
</feature>
<comment type="similarity">
    <text evidence="2">Belongs to the binding-protein-dependent transport system permease family. FecCD subfamily.</text>
</comment>
<reference evidence="9 10" key="1">
    <citation type="submission" date="2019-12" db="EMBL/GenBank/DDBJ databases">
        <title>Spirosoma sp. HMF4905 genome sequencing and assembly.</title>
        <authorList>
            <person name="Kang H."/>
            <person name="Cha I."/>
            <person name="Kim H."/>
            <person name="Joh K."/>
        </authorList>
    </citation>
    <scope>NUCLEOTIDE SEQUENCE [LARGE SCALE GENOMIC DNA]</scope>
    <source>
        <strain evidence="9 10">HMF4905</strain>
    </source>
</reference>
<feature type="transmembrane region" description="Helical" evidence="8">
    <location>
        <begin position="142"/>
        <end position="162"/>
    </location>
</feature>
<dbReference type="InterPro" id="IPR037294">
    <property type="entry name" value="ABC_BtuC-like"/>
</dbReference>
<keyword evidence="4" id="KW-1003">Cell membrane</keyword>
<dbReference type="Pfam" id="PF01032">
    <property type="entry name" value="FecCD"/>
    <property type="match status" value="1"/>
</dbReference>
<evidence type="ECO:0000256" key="3">
    <source>
        <dbReference type="ARBA" id="ARBA00022448"/>
    </source>
</evidence>
<evidence type="ECO:0000313" key="10">
    <source>
        <dbReference type="Proteomes" id="UP000436006"/>
    </source>
</evidence>
<keyword evidence="6 8" id="KW-1133">Transmembrane helix</keyword>
<dbReference type="CDD" id="cd06550">
    <property type="entry name" value="TM_ABC_iron-siderophores_like"/>
    <property type="match status" value="1"/>
</dbReference>